<evidence type="ECO:0000256" key="2">
    <source>
        <dbReference type="SAM" id="SignalP"/>
    </source>
</evidence>
<proteinExistence type="predicted"/>
<dbReference type="EMBL" id="LJSK01000085">
    <property type="protein sequence ID" value="KPI87503.1"/>
    <property type="molecule type" value="Genomic_DNA"/>
</dbReference>
<dbReference type="PANTHER" id="PTHR21535:SF93">
    <property type="entry name" value="CORA-LIKE MG2+ TRANSPORTER PROTEIN"/>
    <property type="match status" value="1"/>
</dbReference>
<dbReference type="Gene3D" id="1.20.58.340">
    <property type="entry name" value="Magnesium transport protein CorA, transmembrane region"/>
    <property type="match status" value="1"/>
</dbReference>
<dbReference type="VEuPathDB" id="TriTrypDB:Lsey_0085_0100"/>
<name>A0A0N1HZK3_LEPSE</name>
<accession>A0A0N1HZK3</accession>
<evidence type="ECO:0000313" key="4">
    <source>
        <dbReference type="Proteomes" id="UP000038009"/>
    </source>
</evidence>
<sequence>MRALWTALGLQSATVEALTAVCQRRQLDPHPARTSLDDVYEEEVVDLTSPDDRILHVEPLPRPPPPARPGATHYAVMELATLLTRVPATVTSAGGGAWSSAVPLHAGLCDLANEPLNDSVWVEAMGRSVLAVSADYRAAAAAAARGGPRGDRGGRGNRQLARHTHHAAELHAALPIASTYVICFPGGCVTWCPSSTLGLTSAERRERRHAAAQRRRRRRHRRHADDLDSSARAPDGPQDEDDDSSDSDTASDADDELVVQHVKSWEQLQASVFHRLRYMASRGEADASCGSGAACTGSAALSTSGFVSLLLSAVCYAYLPNTSAALDEVEAIDSKLSLIGSNVESHHSDALRRVLLLRRRLSMHRRLLFQKIRLLESLGRPVMHTVAGFVRAVELPRWTSHTAAAVSDAQVKAHVEDAAETAIEGSPRCGVAAEMTSRVGSANGNSGVNNTSDACFLPAGVSQSSRGKRNVDMGLSHAHLPELPSLNAIHKGISSVLSNLEVARTVLGNTTLIYTS</sequence>
<dbReference type="OMA" id="HWGMNCP"/>
<comment type="caution">
    <text evidence="3">The sequence shown here is derived from an EMBL/GenBank/DDBJ whole genome shotgun (WGS) entry which is preliminary data.</text>
</comment>
<dbReference type="Proteomes" id="UP000038009">
    <property type="component" value="Unassembled WGS sequence"/>
</dbReference>
<keyword evidence="2" id="KW-0732">Signal</keyword>
<feature type="non-terminal residue" evidence="3">
    <location>
        <position position="516"/>
    </location>
</feature>
<dbReference type="OrthoDB" id="29879at2759"/>
<feature type="region of interest" description="Disordered" evidence="1">
    <location>
        <begin position="142"/>
        <end position="163"/>
    </location>
</feature>
<feature type="region of interest" description="Disordered" evidence="1">
    <location>
        <begin position="202"/>
        <end position="253"/>
    </location>
</feature>
<dbReference type="AlphaFoldDB" id="A0A0N1HZK3"/>
<dbReference type="InterPro" id="IPR045861">
    <property type="entry name" value="CorA_cytoplasmic_dom"/>
</dbReference>
<keyword evidence="4" id="KW-1185">Reference proteome</keyword>
<protein>
    <submittedName>
        <fullName evidence="3">Uncharacterized protein</fullName>
    </submittedName>
</protein>
<feature type="chain" id="PRO_5015577117" evidence="2">
    <location>
        <begin position="18"/>
        <end position="516"/>
    </location>
</feature>
<feature type="signal peptide" evidence="2">
    <location>
        <begin position="1"/>
        <end position="17"/>
    </location>
</feature>
<reference evidence="3 4" key="1">
    <citation type="journal article" date="2015" name="PLoS Pathog.">
        <title>Leptomonas seymouri: Adaptations to the Dixenous Life Cycle Analyzed by Genome Sequencing, Transcriptome Profiling and Co-infection with Leishmania donovani.</title>
        <authorList>
            <person name="Kraeva N."/>
            <person name="Butenko A."/>
            <person name="Hlavacova J."/>
            <person name="Kostygov A."/>
            <person name="Myskova J."/>
            <person name="Grybchuk D."/>
            <person name="Lestinova T."/>
            <person name="Votypka J."/>
            <person name="Volf P."/>
            <person name="Opperdoes F."/>
            <person name="Flegontov P."/>
            <person name="Lukes J."/>
            <person name="Yurchenko V."/>
        </authorList>
    </citation>
    <scope>NUCLEOTIDE SEQUENCE [LARGE SCALE GENOMIC DNA]</scope>
    <source>
        <strain evidence="3 4">ATCC 30220</strain>
    </source>
</reference>
<evidence type="ECO:0000313" key="3">
    <source>
        <dbReference type="EMBL" id="KPI87503.1"/>
    </source>
</evidence>
<evidence type="ECO:0000256" key="1">
    <source>
        <dbReference type="SAM" id="MobiDB-lite"/>
    </source>
</evidence>
<feature type="compositionally biased region" description="Acidic residues" evidence="1">
    <location>
        <begin position="237"/>
        <end position="253"/>
    </location>
</feature>
<organism evidence="3 4">
    <name type="scientific">Leptomonas seymouri</name>
    <dbReference type="NCBI Taxonomy" id="5684"/>
    <lineage>
        <taxon>Eukaryota</taxon>
        <taxon>Discoba</taxon>
        <taxon>Euglenozoa</taxon>
        <taxon>Kinetoplastea</taxon>
        <taxon>Metakinetoplastina</taxon>
        <taxon>Trypanosomatida</taxon>
        <taxon>Trypanosomatidae</taxon>
        <taxon>Leishmaniinae</taxon>
        <taxon>Leptomonas</taxon>
    </lineage>
</organism>
<dbReference type="PANTHER" id="PTHR21535">
    <property type="entry name" value="MAGNESIUM AND COBALT TRANSPORT PROTEIN/MITOCHONDRIAL IMPORT INNER MEMBRANE TRANSLOCASE SUBUNIT TIM8"/>
    <property type="match status" value="1"/>
</dbReference>
<feature type="compositionally biased region" description="Basic residues" evidence="1">
    <location>
        <begin position="206"/>
        <end position="222"/>
    </location>
</feature>
<dbReference type="SUPFAM" id="SSF143865">
    <property type="entry name" value="CorA soluble domain-like"/>
    <property type="match status" value="1"/>
</dbReference>
<gene>
    <name evidence="3" type="ORF">ABL78_3414</name>
</gene>